<evidence type="ECO:0000256" key="6">
    <source>
        <dbReference type="SAM" id="Phobius"/>
    </source>
</evidence>
<accession>A0A9D1IAG3</accession>
<evidence type="ECO:0000256" key="1">
    <source>
        <dbReference type="ARBA" id="ARBA00004651"/>
    </source>
</evidence>
<dbReference type="InterPro" id="IPR036866">
    <property type="entry name" value="RibonucZ/Hydroxyglut_hydro"/>
</dbReference>
<dbReference type="Pfam" id="PF03772">
    <property type="entry name" value="Competence"/>
    <property type="match status" value="1"/>
</dbReference>
<dbReference type="CDD" id="cd07731">
    <property type="entry name" value="ComA-like_MBL-fold"/>
    <property type="match status" value="1"/>
</dbReference>
<dbReference type="GO" id="GO:0030420">
    <property type="term" value="P:establishment of competence for transformation"/>
    <property type="evidence" value="ECO:0007669"/>
    <property type="project" value="InterPro"/>
</dbReference>
<feature type="transmembrane region" description="Helical" evidence="6">
    <location>
        <begin position="422"/>
        <end position="445"/>
    </location>
</feature>
<evidence type="ECO:0000256" key="4">
    <source>
        <dbReference type="ARBA" id="ARBA00022989"/>
    </source>
</evidence>
<comment type="caution">
    <text evidence="8">The sequence shown here is derived from an EMBL/GenBank/DDBJ whole genome shotgun (WGS) entry which is preliminary data.</text>
</comment>
<dbReference type="NCBIfam" id="TIGR00360">
    <property type="entry name" value="ComEC_N-term"/>
    <property type="match status" value="1"/>
</dbReference>
<reference evidence="8" key="1">
    <citation type="submission" date="2020-10" db="EMBL/GenBank/DDBJ databases">
        <authorList>
            <person name="Gilroy R."/>
        </authorList>
    </citation>
    <scope>NUCLEOTIDE SEQUENCE</scope>
    <source>
        <strain evidence="8">ChiHcec3-11533</strain>
    </source>
</reference>
<dbReference type="GO" id="GO:0005886">
    <property type="term" value="C:plasma membrane"/>
    <property type="evidence" value="ECO:0007669"/>
    <property type="project" value="UniProtKB-SubCell"/>
</dbReference>
<dbReference type="InterPro" id="IPR035681">
    <property type="entry name" value="ComA-like_MBL"/>
</dbReference>
<proteinExistence type="predicted"/>
<feature type="transmembrane region" description="Helical" evidence="6">
    <location>
        <begin position="457"/>
        <end position="477"/>
    </location>
</feature>
<gene>
    <name evidence="8" type="ORF">IAB02_03705</name>
</gene>
<dbReference type="InterPro" id="IPR001279">
    <property type="entry name" value="Metallo-B-lactamas"/>
</dbReference>
<evidence type="ECO:0000256" key="5">
    <source>
        <dbReference type="ARBA" id="ARBA00023136"/>
    </source>
</evidence>
<evidence type="ECO:0000256" key="3">
    <source>
        <dbReference type="ARBA" id="ARBA00022692"/>
    </source>
</evidence>
<comment type="subcellular location">
    <subcellularLocation>
        <location evidence="1">Cell membrane</location>
        <topology evidence="1">Multi-pass membrane protein</topology>
    </subcellularLocation>
</comment>
<feature type="transmembrane region" description="Helical" evidence="6">
    <location>
        <begin position="252"/>
        <end position="270"/>
    </location>
</feature>
<evidence type="ECO:0000256" key="2">
    <source>
        <dbReference type="ARBA" id="ARBA00022475"/>
    </source>
</evidence>
<dbReference type="Proteomes" id="UP000824072">
    <property type="component" value="Unassembled WGS sequence"/>
</dbReference>
<dbReference type="InterPro" id="IPR052159">
    <property type="entry name" value="Competence_DNA_uptake"/>
</dbReference>
<feature type="transmembrane region" description="Helical" evidence="6">
    <location>
        <begin position="230"/>
        <end position="246"/>
    </location>
</feature>
<protein>
    <submittedName>
        <fullName evidence="8">DNA internalization-related competence protein ComEC/Rec2</fullName>
    </submittedName>
</protein>
<dbReference type="NCBIfam" id="TIGR00361">
    <property type="entry name" value="ComEC_Rec2"/>
    <property type="match status" value="1"/>
</dbReference>
<dbReference type="Gene3D" id="3.60.15.10">
    <property type="entry name" value="Ribonuclease Z/Hydroxyacylglutathione hydrolase-like"/>
    <property type="match status" value="1"/>
</dbReference>
<dbReference type="EMBL" id="DVMU01000083">
    <property type="protein sequence ID" value="HIU33647.1"/>
    <property type="molecule type" value="Genomic_DNA"/>
</dbReference>
<sequence>MLYGLVALLGKRSAGVLLICAALFLGAARMTSALIRPKIETRYGVQISGTIRGEPLLQEDKDRLVCRLTGVRIDDEPLNADIRLYLREGASSLQGVQAGQNVRVRGMLWEPDVAKNPGEFDFAAFLWKNGMAAYATAKVSDAEISSGSSGLSAFLCKARERVASRIDSLFARNSGIVKALILGTREDLSDEISEDFSRAGIAHLLAISGLHVSLIAMLANWILHFFLSRRISFWITLLLVVFYGILSGLRASVLRAILMFAVLGGGALLGRPSDAPTRIASAFLILLVANPLYLTDAGFVLSFSASAGLIFLSPPMERLLCLPEISQKRFFGRCLHRALSMISATMCAQLATLPSLILYFGEIPLLSFATNLLAVPLTMFALFLAVPALFIPFLGVPIAWIVDLLLDGLVRLSGLGANLPFSALRLMQFPALLAAIFVGLIFAVSDLSRISRKTREWMLLGLPLLACIAALLGKASVSGLTISFLEAGNADAAVLCAQGETYLIDAGLEQTPAASFLESRNLQPNAIFLSHPDEDHAGGLLQVLQTAPPQCIYVPVGWYTHMEEDGLVRQAFAQAEEMGIPIVELSQGDRVQLSAKVTATVLYPSRDTQAANSNALSMLLLVEYGEGAALFTGDLSIAQEPESLPDVDVLKIAHHGSNTSTSFRLIEETSPSVAVISCGENSYGHPSEEVIDRLEDFGAQIWRTDRSGAVTVRIFQNGWVHASGFCVGEE</sequence>
<dbReference type="InterPro" id="IPR025405">
    <property type="entry name" value="DUF4131"/>
</dbReference>
<dbReference type="InterPro" id="IPR004797">
    <property type="entry name" value="Competence_ComEC/Rec2"/>
</dbReference>
<dbReference type="Pfam" id="PF13567">
    <property type="entry name" value="DUF4131"/>
    <property type="match status" value="1"/>
</dbReference>
<evidence type="ECO:0000313" key="8">
    <source>
        <dbReference type="EMBL" id="HIU33647.1"/>
    </source>
</evidence>
<keyword evidence="4 6" id="KW-1133">Transmembrane helix</keyword>
<name>A0A9D1IAG3_9FIRM</name>
<dbReference type="PANTHER" id="PTHR30619">
    <property type="entry name" value="DNA INTERNALIZATION/COMPETENCE PROTEIN COMEC/REC2"/>
    <property type="match status" value="1"/>
</dbReference>
<dbReference type="SMART" id="SM00849">
    <property type="entry name" value="Lactamase_B"/>
    <property type="match status" value="1"/>
</dbReference>
<evidence type="ECO:0000313" key="9">
    <source>
        <dbReference type="Proteomes" id="UP000824072"/>
    </source>
</evidence>
<keyword evidence="2" id="KW-1003">Cell membrane</keyword>
<keyword evidence="3 6" id="KW-0812">Transmembrane</keyword>
<reference evidence="8" key="2">
    <citation type="journal article" date="2021" name="PeerJ">
        <title>Extensive microbial diversity within the chicken gut microbiome revealed by metagenomics and culture.</title>
        <authorList>
            <person name="Gilroy R."/>
            <person name="Ravi A."/>
            <person name="Getino M."/>
            <person name="Pursley I."/>
            <person name="Horton D.L."/>
            <person name="Alikhan N.F."/>
            <person name="Baker D."/>
            <person name="Gharbi K."/>
            <person name="Hall N."/>
            <person name="Watson M."/>
            <person name="Adriaenssens E.M."/>
            <person name="Foster-Nyarko E."/>
            <person name="Jarju S."/>
            <person name="Secka A."/>
            <person name="Antonio M."/>
            <person name="Oren A."/>
            <person name="Chaudhuri R.R."/>
            <person name="La Ragione R."/>
            <person name="Hildebrand F."/>
            <person name="Pallen M.J."/>
        </authorList>
    </citation>
    <scope>NUCLEOTIDE SEQUENCE</scope>
    <source>
        <strain evidence="8">ChiHcec3-11533</strain>
    </source>
</reference>
<keyword evidence="5 6" id="KW-0472">Membrane</keyword>
<feature type="transmembrane region" description="Helical" evidence="6">
    <location>
        <begin position="282"/>
        <end position="312"/>
    </location>
</feature>
<feature type="transmembrane region" description="Helical" evidence="6">
    <location>
        <begin position="201"/>
        <end position="223"/>
    </location>
</feature>
<dbReference type="Pfam" id="PF00753">
    <property type="entry name" value="Lactamase_B"/>
    <property type="match status" value="1"/>
</dbReference>
<feature type="transmembrane region" description="Helical" evidence="6">
    <location>
        <begin position="372"/>
        <end position="402"/>
    </location>
</feature>
<evidence type="ECO:0000259" key="7">
    <source>
        <dbReference type="SMART" id="SM00849"/>
    </source>
</evidence>
<feature type="domain" description="Metallo-beta-lactamase" evidence="7">
    <location>
        <begin position="489"/>
        <end position="680"/>
    </location>
</feature>
<dbReference type="PANTHER" id="PTHR30619:SF1">
    <property type="entry name" value="RECOMBINATION PROTEIN 2"/>
    <property type="match status" value="1"/>
</dbReference>
<dbReference type="SUPFAM" id="SSF56281">
    <property type="entry name" value="Metallo-hydrolase/oxidoreductase"/>
    <property type="match status" value="1"/>
</dbReference>
<dbReference type="AlphaFoldDB" id="A0A9D1IAG3"/>
<dbReference type="InterPro" id="IPR004477">
    <property type="entry name" value="ComEC_N"/>
</dbReference>
<organism evidence="8 9">
    <name type="scientific">Candidatus Pullichristensenella excrementigallinarum</name>
    <dbReference type="NCBI Taxonomy" id="2840907"/>
    <lineage>
        <taxon>Bacteria</taxon>
        <taxon>Bacillati</taxon>
        <taxon>Bacillota</taxon>
        <taxon>Clostridia</taxon>
        <taxon>Candidatus Pullichristensenella</taxon>
    </lineage>
</organism>